<feature type="domain" description="HIG1" evidence="5">
    <location>
        <begin position="1"/>
        <end position="66"/>
    </location>
</feature>
<name>A0ABP7K1Z4_9RHOB</name>
<organism evidence="6 7">
    <name type="scientific">Celeribacter arenosi</name>
    <dbReference type="NCBI Taxonomy" id="792649"/>
    <lineage>
        <taxon>Bacteria</taxon>
        <taxon>Pseudomonadati</taxon>
        <taxon>Pseudomonadota</taxon>
        <taxon>Alphaproteobacteria</taxon>
        <taxon>Rhodobacterales</taxon>
        <taxon>Roseobacteraceae</taxon>
        <taxon>Celeribacter</taxon>
    </lineage>
</organism>
<feature type="transmembrane region" description="Helical" evidence="4">
    <location>
        <begin position="6"/>
        <end position="24"/>
    </location>
</feature>
<dbReference type="RefSeq" id="WP_344844231.1">
    <property type="nucleotide sequence ID" value="NZ_BAABDF010000003.1"/>
</dbReference>
<dbReference type="Pfam" id="PF04588">
    <property type="entry name" value="HIG_1_N"/>
    <property type="match status" value="1"/>
</dbReference>
<protein>
    <recommendedName>
        <fullName evidence="5">HIG1 domain-containing protein</fullName>
    </recommendedName>
</protein>
<dbReference type="InterPro" id="IPR007667">
    <property type="entry name" value="Hypoxia_induced_domain"/>
</dbReference>
<evidence type="ECO:0000256" key="2">
    <source>
        <dbReference type="ARBA" id="ARBA00022989"/>
    </source>
</evidence>
<evidence type="ECO:0000256" key="3">
    <source>
        <dbReference type="ARBA" id="ARBA00023136"/>
    </source>
</evidence>
<gene>
    <name evidence="6" type="ORF">GCM10022404_09810</name>
</gene>
<accession>A0ABP7K1Z4</accession>
<evidence type="ECO:0000259" key="5">
    <source>
        <dbReference type="PROSITE" id="PS51503"/>
    </source>
</evidence>
<keyword evidence="3 4" id="KW-0472">Membrane</keyword>
<keyword evidence="2 4" id="KW-1133">Transmembrane helix</keyword>
<evidence type="ECO:0000256" key="4">
    <source>
        <dbReference type="SAM" id="Phobius"/>
    </source>
</evidence>
<dbReference type="EMBL" id="BAABDF010000003">
    <property type="protein sequence ID" value="GAA3861037.1"/>
    <property type="molecule type" value="Genomic_DNA"/>
</dbReference>
<dbReference type="Proteomes" id="UP001399917">
    <property type="component" value="Unassembled WGS sequence"/>
</dbReference>
<keyword evidence="7" id="KW-1185">Reference proteome</keyword>
<comment type="caution">
    <text evidence="6">The sequence shown here is derived from an EMBL/GenBank/DDBJ whole genome shotgun (WGS) entry which is preliminary data.</text>
</comment>
<proteinExistence type="predicted"/>
<keyword evidence="1 4" id="KW-0812">Transmembrane</keyword>
<evidence type="ECO:0000313" key="6">
    <source>
        <dbReference type="EMBL" id="GAA3861037.1"/>
    </source>
</evidence>
<evidence type="ECO:0000313" key="7">
    <source>
        <dbReference type="Proteomes" id="UP001399917"/>
    </source>
</evidence>
<evidence type="ECO:0000256" key="1">
    <source>
        <dbReference type="ARBA" id="ARBA00022692"/>
    </source>
</evidence>
<dbReference type="PROSITE" id="PS51503">
    <property type="entry name" value="HIG1"/>
    <property type="match status" value="1"/>
</dbReference>
<sequence length="66" mass="6982">MSPLLYIVGIGCIVVLLILAMGIGQMGRGGIEGAKRSNRLMKWRIIAQFGVVMLVVLLVALRGTGG</sequence>
<feature type="transmembrane region" description="Helical" evidence="4">
    <location>
        <begin position="45"/>
        <end position="63"/>
    </location>
</feature>
<reference evidence="7" key="1">
    <citation type="journal article" date="2019" name="Int. J. Syst. Evol. Microbiol.">
        <title>The Global Catalogue of Microorganisms (GCM) 10K type strain sequencing project: providing services to taxonomists for standard genome sequencing and annotation.</title>
        <authorList>
            <consortium name="The Broad Institute Genomics Platform"/>
            <consortium name="The Broad Institute Genome Sequencing Center for Infectious Disease"/>
            <person name="Wu L."/>
            <person name="Ma J."/>
        </authorList>
    </citation>
    <scope>NUCLEOTIDE SEQUENCE [LARGE SCALE GENOMIC DNA]</scope>
    <source>
        <strain evidence="7">JCM 17190</strain>
    </source>
</reference>